<dbReference type="GO" id="GO:0015031">
    <property type="term" value="P:protein transport"/>
    <property type="evidence" value="ECO:0007669"/>
    <property type="project" value="UniProtKB-KW"/>
</dbReference>
<keyword evidence="16" id="KW-0282">Flagellum</keyword>
<reference evidence="16 17" key="1">
    <citation type="submission" date="2020-08" db="EMBL/GenBank/DDBJ databases">
        <title>Genomic Encyclopedia of Type Strains, Phase IV (KMG-IV): sequencing the most valuable type-strain genomes for metagenomic binning, comparative biology and taxonomic classification.</title>
        <authorList>
            <person name="Goeker M."/>
        </authorList>
    </citation>
    <scope>NUCLEOTIDE SEQUENCE [LARGE SCALE GENOMIC DNA]</scope>
    <source>
        <strain evidence="16 17">DSM 13481</strain>
    </source>
</reference>
<dbReference type="CDD" id="cd17873">
    <property type="entry name" value="FlhF"/>
    <property type="match status" value="1"/>
</dbReference>
<evidence type="ECO:0000259" key="15">
    <source>
        <dbReference type="SMART" id="SM00962"/>
    </source>
</evidence>
<dbReference type="SMART" id="SM00962">
    <property type="entry name" value="SRP54"/>
    <property type="match status" value="1"/>
</dbReference>
<dbReference type="AlphaFoldDB" id="A0A841GPL0"/>
<evidence type="ECO:0000256" key="1">
    <source>
        <dbReference type="ARBA" id="ARBA00004413"/>
    </source>
</evidence>
<sequence>MIVKKYVVKDIKEALEKIKIELGKDAVILGTRKIKKGGFLGIGAKTFLEVTAAVEEKEVEKQKQNENKQIYQLQELLSKNSKTTTSSSELSEIKKMMYELKTMVSSQKPDNEPEWSKDLRKSLSFHDVNFEIIEKIIEYIKIKYGSIDFNDENSRFVLSEVFLPFIKTEVPDLTGKVMFVGPTGVGKTTTLAKLAAKMSINNHKKVGILTLDTYRIAATEQLKTYATLMDIPMRVAYTPKEAKIELEAMSDFDLVFIDTAGRSQKNDLQMNEIKAMSEIINPDFIFLVVGMQYRSNDVELITKKFSTVSPTHVILTKMDETSSLGHFLNIGHYINSPIIFVTNGQRVPDDIMEANNKELSIILSREVLNYVKSSKQFD</sequence>
<evidence type="ECO:0000313" key="16">
    <source>
        <dbReference type="EMBL" id="MBB6061673.1"/>
    </source>
</evidence>
<dbReference type="GO" id="GO:0003924">
    <property type="term" value="F:GTPase activity"/>
    <property type="evidence" value="ECO:0007669"/>
    <property type="project" value="UniProtKB-UniRule"/>
</dbReference>
<dbReference type="Gene3D" id="3.40.50.300">
    <property type="entry name" value="P-loop containing nucleotide triphosphate hydrolases"/>
    <property type="match status" value="1"/>
</dbReference>
<dbReference type="PANTHER" id="PTHR43134">
    <property type="entry name" value="SIGNAL RECOGNITION PARTICLE RECEPTOR SUBUNIT ALPHA"/>
    <property type="match status" value="1"/>
</dbReference>
<evidence type="ECO:0000256" key="4">
    <source>
        <dbReference type="ARBA" id="ARBA00022448"/>
    </source>
</evidence>
<evidence type="ECO:0000259" key="14">
    <source>
        <dbReference type="SMART" id="SM00382"/>
    </source>
</evidence>
<keyword evidence="16" id="KW-0969">Cilium</keyword>
<dbReference type="PANTHER" id="PTHR43134:SF3">
    <property type="entry name" value="FLAGELLAR BIOSYNTHESIS PROTEIN FLHF"/>
    <property type="match status" value="1"/>
</dbReference>
<name>A0A841GPL0_9BACT</name>
<dbReference type="SUPFAM" id="SSF52540">
    <property type="entry name" value="P-loop containing nucleoside triphosphate hydrolases"/>
    <property type="match status" value="1"/>
</dbReference>
<keyword evidence="17" id="KW-1185">Reference proteome</keyword>
<keyword evidence="6" id="KW-0547">Nucleotide-binding</keyword>
<keyword evidence="5" id="KW-1003">Cell membrane</keyword>
<dbReference type="GO" id="GO:0005047">
    <property type="term" value="F:signal recognition particle binding"/>
    <property type="evidence" value="ECO:0007669"/>
    <property type="project" value="TreeGrafter"/>
</dbReference>
<dbReference type="GO" id="GO:0005525">
    <property type="term" value="F:GTP binding"/>
    <property type="evidence" value="ECO:0007669"/>
    <property type="project" value="UniProtKB-UniRule"/>
</dbReference>
<comment type="function">
    <text evidence="12">Necessary for flagellar biosynthesis. May be involved in translocation of the flagellum.</text>
</comment>
<dbReference type="Gene3D" id="1.20.120.1380">
    <property type="entry name" value="Flagellar FlhF biosynthesis protein, N domain"/>
    <property type="match status" value="1"/>
</dbReference>
<dbReference type="RefSeq" id="WP_184618449.1">
    <property type="nucleotide sequence ID" value="NZ_JACHEX010000001.1"/>
</dbReference>
<dbReference type="SMART" id="SM00382">
    <property type="entry name" value="AAA"/>
    <property type="match status" value="1"/>
</dbReference>
<keyword evidence="7" id="KW-1005">Bacterial flagellum biogenesis</keyword>
<evidence type="ECO:0000256" key="7">
    <source>
        <dbReference type="ARBA" id="ARBA00022795"/>
    </source>
</evidence>
<comment type="caution">
    <text evidence="16">The sequence shown here is derived from an EMBL/GenBank/DDBJ whole genome shotgun (WGS) entry which is preliminary data.</text>
</comment>
<evidence type="ECO:0000256" key="10">
    <source>
        <dbReference type="ARBA" id="ARBA00023136"/>
    </source>
</evidence>
<evidence type="ECO:0000256" key="11">
    <source>
        <dbReference type="ARBA" id="ARBA00023225"/>
    </source>
</evidence>
<accession>A0A841GPL0</accession>
<proteinExistence type="inferred from homology"/>
<gene>
    <name evidence="16" type="ORF">HNP65_000095</name>
</gene>
<dbReference type="GO" id="GO:0006614">
    <property type="term" value="P:SRP-dependent cotranslational protein targeting to membrane"/>
    <property type="evidence" value="ECO:0007669"/>
    <property type="project" value="UniProtKB-UniRule"/>
</dbReference>
<dbReference type="InterPro" id="IPR027417">
    <property type="entry name" value="P-loop_NTPase"/>
</dbReference>
<keyword evidence="9" id="KW-0342">GTP-binding</keyword>
<comment type="similarity">
    <text evidence="2">Belongs to the GTP-binding SRP family.</text>
</comment>
<protein>
    <recommendedName>
        <fullName evidence="3 13">Flagellar biosynthesis protein FlhF</fullName>
    </recommendedName>
</protein>
<evidence type="ECO:0000313" key="17">
    <source>
        <dbReference type="Proteomes" id="UP000555828"/>
    </source>
</evidence>
<evidence type="ECO:0000256" key="8">
    <source>
        <dbReference type="ARBA" id="ARBA00022927"/>
    </source>
</evidence>
<keyword evidence="10" id="KW-0472">Membrane</keyword>
<organism evidence="16 17">
    <name type="scientific">Thermosipho japonicus</name>
    <dbReference type="NCBI Taxonomy" id="90323"/>
    <lineage>
        <taxon>Bacteria</taxon>
        <taxon>Thermotogati</taxon>
        <taxon>Thermotogota</taxon>
        <taxon>Thermotogae</taxon>
        <taxon>Thermotogales</taxon>
        <taxon>Fervidobacteriaceae</taxon>
        <taxon>Thermosipho</taxon>
    </lineage>
</organism>
<keyword evidence="4" id="KW-0813">Transport</keyword>
<dbReference type="InterPro" id="IPR047040">
    <property type="entry name" value="FlhF__GTPase_dom"/>
</dbReference>
<dbReference type="InterPro" id="IPR003593">
    <property type="entry name" value="AAA+_ATPase"/>
</dbReference>
<comment type="subcellular location">
    <subcellularLocation>
        <location evidence="1">Cell membrane</location>
        <topology evidence="1">Peripheral membrane protein</topology>
        <orientation evidence="1">Cytoplasmic side</orientation>
    </subcellularLocation>
</comment>
<keyword evidence="11" id="KW-1006">Bacterial flagellum protein export</keyword>
<dbReference type="GO" id="GO:0044781">
    <property type="term" value="P:bacterial-type flagellum organization"/>
    <property type="evidence" value="ECO:0007669"/>
    <property type="project" value="UniProtKB-UniRule"/>
</dbReference>
<dbReference type="Proteomes" id="UP000555828">
    <property type="component" value="Unassembled WGS sequence"/>
</dbReference>
<evidence type="ECO:0000256" key="12">
    <source>
        <dbReference type="ARBA" id="ARBA00025337"/>
    </source>
</evidence>
<evidence type="ECO:0000256" key="3">
    <source>
        <dbReference type="ARBA" id="ARBA00014919"/>
    </source>
</evidence>
<evidence type="ECO:0000256" key="9">
    <source>
        <dbReference type="ARBA" id="ARBA00023134"/>
    </source>
</evidence>
<dbReference type="NCBIfam" id="TIGR03499">
    <property type="entry name" value="FlhF"/>
    <property type="match status" value="1"/>
</dbReference>
<evidence type="ECO:0000256" key="6">
    <source>
        <dbReference type="ARBA" id="ARBA00022741"/>
    </source>
</evidence>
<dbReference type="GO" id="GO:0005886">
    <property type="term" value="C:plasma membrane"/>
    <property type="evidence" value="ECO:0007669"/>
    <property type="project" value="UniProtKB-SubCell"/>
</dbReference>
<dbReference type="FunFam" id="3.40.50.300:FF:000695">
    <property type="entry name" value="Flagellar biosynthesis regulator FlhF"/>
    <property type="match status" value="1"/>
</dbReference>
<keyword evidence="16" id="KW-0966">Cell projection</keyword>
<dbReference type="InterPro" id="IPR000897">
    <property type="entry name" value="SRP54_GTPase_dom"/>
</dbReference>
<evidence type="ECO:0000256" key="13">
    <source>
        <dbReference type="NCBIfam" id="TIGR03499"/>
    </source>
</evidence>
<keyword evidence="8" id="KW-0653">Protein transport</keyword>
<feature type="domain" description="SRP54-type proteins GTP-binding" evidence="15">
    <location>
        <begin position="174"/>
        <end position="364"/>
    </location>
</feature>
<dbReference type="EMBL" id="JACHEX010000001">
    <property type="protein sequence ID" value="MBB6061673.1"/>
    <property type="molecule type" value="Genomic_DNA"/>
</dbReference>
<evidence type="ECO:0000256" key="2">
    <source>
        <dbReference type="ARBA" id="ARBA00008531"/>
    </source>
</evidence>
<dbReference type="Pfam" id="PF00448">
    <property type="entry name" value="SRP54"/>
    <property type="match status" value="1"/>
</dbReference>
<evidence type="ECO:0000256" key="5">
    <source>
        <dbReference type="ARBA" id="ARBA00022475"/>
    </source>
</evidence>
<dbReference type="InterPro" id="IPR020006">
    <property type="entry name" value="FlhF"/>
</dbReference>
<feature type="domain" description="AAA+ ATPase" evidence="14">
    <location>
        <begin position="173"/>
        <end position="367"/>
    </location>
</feature>